<protein>
    <recommendedName>
        <fullName evidence="3">Quercetin 2,3-dioxygenase C-terminal cupin domain-containing protein</fullName>
    </recommendedName>
</protein>
<dbReference type="AlphaFoldDB" id="A0A840RVL5"/>
<gene>
    <name evidence="1" type="ORF">HNR39_002987</name>
</gene>
<proteinExistence type="predicted"/>
<evidence type="ECO:0000313" key="1">
    <source>
        <dbReference type="EMBL" id="MBB5201138.1"/>
    </source>
</evidence>
<dbReference type="RefSeq" id="WP_168056732.1">
    <property type="nucleotide sequence ID" value="NZ_JAAOZT010000012.1"/>
</dbReference>
<accession>A0A840RVL5</accession>
<dbReference type="InterPro" id="IPR011051">
    <property type="entry name" value="RmlC_Cupin_sf"/>
</dbReference>
<dbReference type="Gene3D" id="2.60.120.10">
    <property type="entry name" value="Jelly Rolls"/>
    <property type="match status" value="1"/>
</dbReference>
<name>A0A840RVL5_9BURK</name>
<evidence type="ECO:0000313" key="2">
    <source>
        <dbReference type="Proteomes" id="UP000571084"/>
    </source>
</evidence>
<evidence type="ECO:0008006" key="3">
    <source>
        <dbReference type="Google" id="ProtNLM"/>
    </source>
</evidence>
<dbReference type="SUPFAM" id="SSF51182">
    <property type="entry name" value="RmlC-like cupins"/>
    <property type="match status" value="1"/>
</dbReference>
<dbReference type="InterPro" id="IPR014710">
    <property type="entry name" value="RmlC-like_jellyroll"/>
</dbReference>
<keyword evidence="2" id="KW-1185">Reference proteome</keyword>
<sequence>MIHMQTLAQATAGRRRRDTPQFVGFITDLIVSDDDAWPRPQAYLVEQTPNWTLPTHFHTQHQFQLFVSGTGSLGKHGVRKLEVHYASPYSAYGPLQSGPDGLAYLTLRLISDTGAWYLPESRPHLPLRIKKQQLHAAPSAEAMAQPLMTLEHVVEEVLIPLTESGLAAWLIRIPPGQKAVTPACADNNGGRFYVVTEGELKIGDVSLAALGSLYSSSVKNSNQALDLQAVATGAELIVLQFPASAMVPTDTAETAM</sequence>
<dbReference type="Proteomes" id="UP000571084">
    <property type="component" value="Unassembled WGS sequence"/>
</dbReference>
<comment type="caution">
    <text evidence="1">The sequence shown here is derived from an EMBL/GenBank/DDBJ whole genome shotgun (WGS) entry which is preliminary data.</text>
</comment>
<reference evidence="1 2" key="1">
    <citation type="submission" date="2020-08" db="EMBL/GenBank/DDBJ databases">
        <title>Genomic Encyclopedia of Type Strains, Phase IV (KMG-IV): sequencing the most valuable type-strain genomes for metagenomic binning, comparative biology and taxonomic classification.</title>
        <authorList>
            <person name="Goeker M."/>
        </authorList>
    </citation>
    <scope>NUCLEOTIDE SEQUENCE [LARGE SCALE GENOMIC DNA]</scope>
    <source>
        <strain evidence="1 2">DSM 23240</strain>
    </source>
</reference>
<organism evidence="1 2">
    <name type="scientific">Glaciimonas immobilis</name>
    <dbReference type="NCBI Taxonomy" id="728004"/>
    <lineage>
        <taxon>Bacteria</taxon>
        <taxon>Pseudomonadati</taxon>
        <taxon>Pseudomonadota</taxon>
        <taxon>Betaproteobacteria</taxon>
        <taxon>Burkholderiales</taxon>
        <taxon>Oxalobacteraceae</taxon>
        <taxon>Glaciimonas</taxon>
    </lineage>
</organism>
<dbReference type="EMBL" id="JACHHQ010000006">
    <property type="protein sequence ID" value="MBB5201138.1"/>
    <property type="molecule type" value="Genomic_DNA"/>
</dbReference>